<reference evidence="9 10" key="1">
    <citation type="submission" date="2018-06" db="EMBL/GenBank/DDBJ databases">
        <title>Genomic Encyclopedia of Archaeal and Bacterial Type Strains, Phase II (KMG-II): from individual species to whole genera.</title>
        <authorList>
            <person name="Goeker M."/>
        </authorList>
    </citation>
    <scope>NUCLEOTIDE SEQUENCE [LARGE SCALE GENOMIC DNA]</scope>
    <source>
        <strain evidence="9 10">DSM 23857</strain>
    </source>
</reference>
<accession>A0A327QRP3</accession>
<comment type="subcellular location">
    <subcellularLocation>
        <location evidence="1">Cell membrane</location>
        <topology evidence="1">Multi-pass membrane protein</topology>
    </subcellularLocation>
</comment>
<comment type="similarity">
    <text evidence="2">Belongs to the acyltransferase 3 family.</text>
</comment>
<feature type="transmembrane region" description="Helical" evidence="7">
    <location>
        <begin position="60"/>
        <end position="80"/>
    </location>
</feature>
<evidence type="ECO:0000256" key="2">
    <source>
        <dbReference type="ARBA" id="ARBA00007400"/>
    </source>
</evidence>
<feature type="transmembrane region" description="Helical" evidence="7">
    <location>
        <begin position="138"/>
        <end position="155"/>
    </location>
</feature>
<feature type="domain" description="Acyltransferase 3" evidence="8">
    <location>
        <begin position="17"/>
        <end position="335"/>
    </location>
</feature>
<feature type="transmembrane region" description="Helical" evidence="7">
    <location>
        <begin position="191"/>
        <end position="209"/>
    </location>
</feature>
<gene>
    <name evidence="9" type="ORF">LX64_02069</name>
</gene>
<feature type="transmembrane region" description="Helical" evidence="7">
    <location>
        <begin position="316"/>
        <end position="349"/>
    </location>
</feature>
<evidence type="ECO:0000313" key="9">
    <source>
        <dbReference type="EMBL" id="RAJ06941.1"/>
    </source>
</evidence>
<keyword evidence="5 7" id="KW-1133">Transmembrane helix</keyword>
<feature type="transmembrane region" description="Helical" evidence="7">
    <location>
        <begin position="256"/>
        <end position="276"/>
    </location>
</feature>
<dbReference type="EMBL" id="QLLL01000003">
    <property type="protein sequence ID" value="RAJ06941.1"/>
    <property type="molecule type" value="Genomic_DNA"/>
</dbReference>
<evidence type="ECO:0000256" key="7">
    <source>
        <dbReference type="SAM" id="Phobius"/>
    </source>
</evidence>
<sequence>MKFNLFNSSIVNNSRLPWVDYARGIAIILVLYRHIFEGFLRAIPGTDAYDYLEHANIIFYSFRMPLFFILSGVFIGRSLAKRSVGTIVKNKFNILLWPYLVWSVLQVTLQIALSKYVNADRTWHDYTYIALFPRRIDQFWYLYALFNVTVLYVLLRQKLKIGYQLLLGAAMYFTSSYLTRHQIDIGFVYDILHYYMFFAFGDLIADYMLNKEKYKLYGSWQVFGVLLPIFIVGQYYFLQENLMMKDYEFVEAYQPILFIVIAVTGCAFMVNIAFMLQQYNVLKALRVVGYHSMYIYVCHVLVASATRVLLVKAGMTYIPLMLAICLVTALIVPIIVYNIAMQIGAWWLYSLERPEKKTVQPNPQLVK</sequence>
<name>A0A327QRP3_9BACT</name>
<keyword evidence="6 7" id="KW-0472">Membrane</keyword>
<evidence type="ECO:0000256" key="1">
    <source>
        <dbReference type="ARBA" id="ARBA00004651"/>
    </source>
</evidence>
<comment type="caution">
    <text evidence="9">The sequence shown here is derived from an EMBL/GenBank/DDBJ whole genome shotgun (WGS) entry which is preliminary data.</text>
</comment>
<proteinExistence type="inferred from homology"/>
<dbReference type="PANTHER" id="PTHR40074:SF2">
    <property type="entry name" value="O-ACETYLTRANSFERASE WECH"/>
    <property type="match status" value="1"/>
</dbReference>
<keyword evidence="10" id="KW-1185">Reference proteome</keyword>
<feature type="transmembrane region" description="Helical" evidence="7">
    <location>
        <begin position="288"/>
        <end position="310"/>
    </location>
</feature>
<dbReference type="AlphaFoldDB" id="A0A327QRP3"/>
<dbReference type="Pfam" id="PF01757">
    <property type="entry name" value="Acyl_transf_3"/>
    <property type="match status" value="1"/>
</dbReference>
<dbReference type="GO" id="GO:0009246">
    <property type="term" value="P:enterobacterial common antigen biosynthetic process"/>
    <property type="evidence" value="ECO:0007669"/>
    <property type="project" value="TreeGrafter"/>
</dbReference>
<dbReference type="RefSeq" id="WP_111597518.1">
    <property type="nucleotide sequence ID" value="NZ_QLLL01000003.1"/>
</dbReference>
<dbReference type="GO" id="GO:0016413">
    <property type="term" value="F:O-acetyltransferase activity"/>
    <property type="evidence" value="ECO:0007669"/>
    <property type="project" value="TreeGrafter"/>
</dbReference>
<organism evidence="9 10">
    <name type="scientific">Chitinophaga skermanii</name>
    <dbReference type="NCBI Taxonomy" id="331697"/>
    <lineage>
        <taxon>Bacteria</taxon>
        <taxon>Pseudomonadati</taxon>
        <taxon>Bacteroidota</taxon>
        <taxon>Chitinophagia</taxon>
        <taxon>Chitinophagales</taxon>
        <taxon>Chitinophagaceae</taxon>
        <taxon>Chitinophaga</taxon>
    </lineage>
</organism>
<keyword evidence="3" id="KW-1003">Cell membrane</keyword>
<dbReference type="GO" id="GO:0005886">
    <property type="term" value="C:plasma membrane"/>
    <property type="evidence" value="ECO:0007669"/>
    <property type="project" value="UniProtKB-SubCell"/>
</dbReference>
<dbReference type="PANTHER" id="PTHR40074">
    <property type="entry name" value="O-ACETYLTRANSFERASE WECH"/>
    <property type="match status" value="1"/>
</dbReference>
<feature type="transmembrane region" description="Helical" evidence="7">
    <location>
        <begin position="162"/>
        <end position="179"/>
    </location>
</feature>
<evidence type="ECO:0000256" key="5">
    <source>
        <dbReference type="ARBA" id="ARBA00022989"/>
    </source>
</evidence>
<dbReference type="Proteomes" id="UP000249547">
    <property type="component" value="Unassembled WGS sequence"/>
</dbReference>
<dbReference type="InterPro" id="IPR002656">
    <property type="entry name" value="Acyl_transf_3_dom"/>
</dbReference>
<evidence type="ECO:0000313" key="10">
    <source>
        <dbReference type="Proteomes" id="UP000249547"/>
    </source>
</evidence>
<evidence type="ECO:0000256" key="3">
    <source>
        <dbReference type="ARBA" id="ARBA00022475"/>
    </source>
</evidence>
<feature type="transmembrane region" description="Helical" evidence="7">
    <location>
        <begin position="21"/>
        <end position="40"/>
    </location>
</feature>
<feature type="transmembrane region" description="Helical" evidence="7">
    <location>
        <begin position="92"/>
        <end position="113"/>
    </location>
</feature>
<feature type="transmembrane region" description="Helical" evidence="7">
    <location>
        <begin position="216"/>
        <end position="236"/>
    </location>
</feature>
<protein>
    <submittedName>
        <fullName evidence="9">Putative membrane protein YcfT</fullName>
    </submittedName>
</protein>
<keyword evidence="4 7" id="KW-0812">Transmembrane</keyword>
<evidence type="ECO:0000256" key="4">
    <source>
        <dbReference type="ARBA" id="ARBA00022692"/>
    </source>
</evidence>
<evidence type="ECO:0000256" key="6">
    <source>
        <dbReference type="ARBA" id="ARBA00023136"/>
    </source>
</evidence>
<evidence type="ECO:0000259" key="8">
    <source>
        <dbReference type="Pfam" id="PF01757"/>
    </source>
</evidence>
<dbReference type="OrthoDB" id="9809782at2"/>